<dbReference type="GO" id="GO:0003723">
    <property type="term" value="F:RNA binding"/>
    <property type="evidence" value="ECO:0007669"/>
    <property type="project" value="TreeGrafter"/>
</dbReference>
<dbReference type="InterPro" id="IPR004523">
    <property type="entry name" value="Asp-tRNA_synthase_2"/>
</dbReference>
<dbReference type="GO" id="GO:0005829">
    <property type="term" value="C:cytosol"/>
    <property type="evidence" value="ECO:0007669"/>
    <property type="project" value="TreeGrafter"/>
</dbReference>
<proteinExistence type="predicted"/>
<comment type="caution">
    <text evidence="5">The sequence shown here is derived from an EMBL/GenBank/DDBJ whole genome shotgun (WGS) entry which is preliminary data.</text>
</comment>
<dbReference type="GO" id="GO:0005524">
    <property type="term" value="F:ATP binding"/>
    <property type="evidence" value="ECO:0007669"/>
    <property type="project" value="InterPro"/>
</dbReference>
<keyword evidence="3" id="KW-0472">Membrane</keyword>
<dbReference type="Proteomes" id="UP000246078">
    <property type="component" value="Unassembled WGS sequence"/>
</dbReference>
<evidence type="ECO:0000256" key="1">
    <source>
        <dbReference type="ARBA" id="ARBA00022490"/>
    </source>
</evidence>
<dbReference type="VEuPathDB" id="TriTrypDB:TcBrA4_0046830"/>
<dbReference type="GO" id="GO:0006422">
    <property type="term" value="P:aspartyl-tRNA aminoacylation"/>
    <property type="evidence" value="ECO:0007669"/>
    <property type="project" value="InterPro"/>
</dbReference>
<evidence type="ECO:0000259" key="4">
    <source>
        <dbReference type="Pfam" id="PF01336"/>
    </source>
</evidence>
<sequence length="243" mass="26614">MRRQRWVLQRHCSGSFTATAIGRATIRQGTSLSSLTSLGATAAKPATRIRGRVETTRVRGKIAFIHLRQPPCHSIQVVASAADIVRRVKELTPESIIDATGTLVPAERPVTSASCKNYELHAERVDVVSRAATPLPFPIKDCNTRLDTRLNHRVMGMRTPLAASVLRLVSAHARACLCLCSRTAGPMDHGKTNESAASHSAHGMNERVHFCDGVFLPPLVVFFLLHAFSLHHPRLDRDPCGHT</sequence>
<dbReference type="InterPro" id="IPR012340">
    <property type="entry name" value="NA-bd_OB-fold"/>
</dbReference>
<keyword evidence="3" id="KW-1133">Transmembrane helix</keyword>
<dbReference type="VEuPathDB" id="TriTrypDB:TCSYLVIO_008256"/>
<evidence type="ECO:0000256" key="2">
    <source>
        <dbReference type="ARBA" id="ARBA00033155"/>
    </source>
</evidence>
<dbReference type="VEuPathDB" id="TriTrypDB:TcG_06905"/>
<dbReference type="PANTHER" id="PTHR43450">
    <property type="entry name" value="ASPARTYL-TRNA SYNTHETASE"/>
    <property type="match status" value="1"/>
</dbReference>
<evidence type="ECO:0000313" key="6">
    <source>
        <dbReference type="Proteomes" id="UP000246078"/>
    </source>
</evidence>
<dbReference type="Pfam" id="PF01336">
    <property type="entry name" value="tRNA_anti-codon"/>
    <property type="match status" value="1"/>
</dbReference>
<dbReference type="SUPFAM" id="SSF50249">
    <property type="entry name" value="Nucleic acid-binding proteins"/>
    <property type="match status" value="1"/>
</dbReference>
<dbReference type="VEuPathDB" id="TriTrypDB:TcYC6_0022580"/>
<keyword evidence="3" id="KW-0812">Transmembrane</keyword>
<dbReference type="VEuPathDB" id="TriTrypDB:TcCLB.507233.94"/>
<dbReference type="InterPro" id="IPR004365">
    <property type="entry name" value="NA-bd_OB_tRNA"/>
</dbReference>
<dbReference type="AlphaFoldDB" id="A0A2V2V337"/>
<dbReference type="VEuPathDB" id="TriTrypDB:TcCLB.511911.21"/>
<dbReference type="VEuPathDB" id="TriTrypDB:Tc_MARK_8694"/>
<reference evidence="5 6" key="1">
    <citation type="journal article" date="2018" name="Microb. Genom.">
        <title>Expanding an expanded genome: long-read sequencing of Trypanosoma cruzi.</title>
        <authorList>
            <person name="Berna L."/>
            <person name="Rodriguez M."/>
            <person name="Chiribao M.L."/>
            <person name="Parodi-Talice A."/>
            <person name="Pita S."/>
            <person name="Rijo G."/>
            <person name="Alvarez-Valin F."/>
            <person name="Robello C."/>
        </authorList>
    </citation>
    <scope>NUCLEOTIDE SEQUENCE [LARGE SCALE GENOMIC DNA]</scope>
    <source>
        <strain evidence="5 6">TCC</strain>
    </source>
</reference>
<protein>
    <recommendedName>
        <fullName evidence="2">Aspartyl-tRNA synthetase</fullName>
    </recommendedName>
</protein>
<organism evidence="5 6">
    <name type="scientific">Trypanosoma cruzi</name>
    <dbReference type="NCBI Taxonomy" id="5693"/>
    <lineage>
        <taxon>Eukaryota</taxon>
        <taxon>Discoba</taxon>
        <taxon>Euglenozoa</taxon>
        <taxon>Kinetoplastea</taxon>
        <taxon>Metakinetoplastina</taxon>
        <taxon>Trypanosomatida</taxon>
        <taxon>Trypanosomatidae</taxon>
        <taxon>Trypanosoma</taxon>
        <taxon>Schizotrypanum</taxon>
    </lineage>
</organism>
<name>A0A2V2V337_TRYCR</name>
<accession>A0A2V2V337</accession>
<dbReference type="SMR" id="A0A2V2V337"/>
<dbReference type="CDD" id="cd04320">
    <property type="entry name" value="AspRS_cyto_N"/>
    <property type="match status" value="1"/>
</dbReference>
<dbReference type="VEuPathDB" id="TriTrypDB:BCY84_09295"/>
<dbReference type="PANTHER" id="PTHR43450:SF3">
    <property type="entry name" value="ASPARTATE--TRNA LIGASE"/>
    <property type="match status" value="1"/>
</dbReference>
<dbReference type="VEuPathDB" id="TriTrypDB:ECC02_007679"/>
<keyword evidence="1" id="KW-0963">Cytoplasm</keyword>
<dbReference type="GO" id="GO:0017101">
    <property type="term" value="C:aminoacyl-tRNA synthetase multienzyme complex"/>
    <property type="evidence" value="ECO:0007669"/>
    <property type="project" value="TreeGrafter"/>
</dbReference>
<evidence type="ECO:0000313" key="5">
    <source>
        <dbReference type="EMBL" id="PWU89942.1"/>
    </source>
</evidence>
<dbReference type="EMBL" id="PRFC01000381">
    <property type="protein sequence ID" value="PWU89942.1"/>
    <property type="molecule type" value="Genomic_DNA"/>
</dbReference>
<dbReference type="GO" id="GO:0004815">
    <property type="term" value="F:aspartate-tRNA ligase activity"/>
    <property type="evidence" value="ECO:0007669"/>
    <property type="project" value="InterPro"/>
</dbReference>
<dbReference type="Gene3D" id="2.40.50.140">
    <property type="entry name" value="Nucleic acid-binding proteins"/>
    <property type="match status" value="1"/>
</dbReference>
<dbReference type="OrthoDB" id="372395at2759"/>
<dbReference type="VEuPathDB" id="TriTrypDB:C4B63_102g61"/>
<dbReference type="VEuPathDB" id="TriTrypDB:C3747_381g5"/>
<evidence type="ECO:0000256" key="3">
    <source>
        <dbReference type="SAM" id="Phobius"/>
    </source>
</evidence>
<gene>
    <name evidence="5" type="ORF">C3747_381g5</name>
</gene>
<dbReference type="VEuPathDB" id="TriTrypDB:TcCL_NonESM10693"/>
<feature type="transmembrane region" description="Helical" evidence="3">
    <location>
        <begin position="208"/>
        <end position="228"/>
    </location>
</feature>
<feature type="domain" description="OB" evidence="4">
    <location>
        <begin position="48"/>
        <end position="127"/>
    </location>
</feature>